<accession>A0A9P5VG84</accession>
<comment type="caution">
    <text evidence="1">The sequence shown here is derived from an EMBL/GenBank/DDBJ whole genome shotgun (WGS) entry which is preliminary data.</text>
</comment>
<proteinExistence type="predicted"/>
<evidence type="ECO:0000313" key="1">
    <source>
        <dbReference type="EMBL" id="KAF9316458.1"/>
    </source>
</evidence>
<evidence type="ECO:0000313" key="2">
    <source>
        <dbReference type="Proteomes" id="UP000696485"/>
    </source>
</evidence>
<dbReference type="Proteomes" id="UP000696485">
    <property type="component" value="Unassembled WGS sequence"/>
</dbReference>
<name>A0A9P5VG84_9FUNG</name>
<dbReference type="EMBL" id="JAAAUY010001997">
    <property type="protein sequence ID" value="KAF9316458.1"/>
    <property type="molecule type" value="Genomic_DNA"/>
</dbReference>
<protein>
    <submittedName>
        <fullName evidence="1">Uncharacterized protein</fullName>
    </submittedName>
</protein>
<dbReference type="AlphaFoldDB" id="A0A9P5VG84"/>
<sequence length="57" mass="6575">MEVVLETFKKDEFGALIHVGHKTKGEILDILCQQDVQAMTEDIIQKHCLFVEGRYII</sequence>
<keyword evidence="2" id="KW-1185">Reference proteome</keyword>
<reference evidence="1" key="1">
    <citation type="journal article" date="2020" name="Fungal Divers.">
        <title>Resolving the Mortierellaceae phylogeny through synthesis of multi-gene phylogenetics and phylogenomics.</title>
        <authorList>
            <person name="Vandepol N."/>
            <person name="Liber J."/>
            <person name="Desiro A."/>
            <person name="Na H."/>
            <person name="Kennedy M."/>
            <person name="Barry K."/>
            <person name="Grigoriev I.V."/>
            <person name="Miller A.N."/>
            <person name="O'Donnell K."/>
            <person name="Stajich J.E."/>
            <person name="Bonito G."/>
        </authorList>
    </citation>
    <scope>NUCLEOTIDE SEQUENCE</scope>
    <source>
        <strain evidence="1">NVP1</strain>
    </source>
</reference>
<organism evidence="1 2">
    <name type="scientific">Podila minutissima</name>
    <dbReference type="NCBI Taxonomy" id="64525"/>
    <lineage>
        <taxon>Eukaryota</taxon>
        <taxon>Fungi</taxon>
        <taxon>Fungi incertae sedis</taxon>
        <taxon>Mucoromycota</taxon>
        <taxon>Mortierellomycotina</taxon>
        <taxon>Mortierellomycetes</taxon>
        <taxon>Mortierellales</taxon>
        <taxon>Mortierellaceae</taxon>
        <taxon>Podila</taxon>
    </lineage>
</organism>
<gene>
    <name evidence="1" type="ORF">BG006_003524</name>
</gene>
<feature type="non-terminal residue" evidence="1">
    <location>
        <position position="57"/>
    </location>
</feature>